<sequence length="336" mass="39546">MNGFIQLVYKFLQNISFEIPTTAKIAVNDWVPTRKHNRYWVEFSVDRETAVLMEEQRRDMQKQLVNYNLEKFNDKAHLYVSLKSISNFASFSHKIGAKVGQEDDSEDDWMDLKIDDETEDNQSLTLNNSPKSYPYKFRIEHLPVRYGQIQESAVTEFLTSLGLPSNVSFDVFSFESTANFELRCNAVIGVEENVKDVLIRAKTREILFKINREKFDEKSKYDYIKLSRILNPREKAIQEIIDVIGEMLNYGRIKEEFHAIHLEGQMKIYAHRTKTRTLTVKEVIVQFPEEYNKALQSCSKQTCQEMNLWEQENNLKRKQKESLEDDPEDKKVRTAQ</sequence>
<feature type="region of interest" description="Disordered" evidence="1">
    <location>
        <begin position="314"/>
        <end position="336"/>
    </location>
</feature>
<organism evidence="2 3">
    <name type="scientific">Caenorhabditis japonica</name>
    <dbReference type="NCBI Taxonomy" id="281687"/>
    <lineage>
        <taxon>Eukaryota</taxon>
        <taxon>Metazoa</taxon>
        <taxon>Ecdysozoa</taxon>
        <taxon>Nematoda</taxon>
        <taxon>Chromadorea</taxon>
        <taxon>Rhabditida</taxon>
        <taxon>Rhabditina</taxon>
        <taxon>Rhabditomorpha</taxon>
        <taxon>Rhabditoidea</taxon>
        <taxon>Rhabditidae</taxon>
        <taxon>Peloderinae</taxon>
        <taxon>Caenorhabditis</taxon>
    </lineage>
</organism>
<accession>A0A8R1ISC4</accession>
<proteinExistence type="predicted"/>
<protein>
    <submittedName>
        <fullName evidence="2">Uncharacterized protein</fullName>
    </submittedName>
</protein>
<dbReference type="Proteomes" id="UP000005237">
    <property type="component" value="Unassembled WGS sequence"/>
</dbReference>
<reference evidence="3" key="1">
    <citation type="submission" date="2010-08" db="EMBL/GenBank/DDBJ databases">
        <authorList>
            <consortium name="Caenorhabditis japonica Sequencing Consortium"/>
            <person name="Wilson R.K."/>
        </authorList>
    </citation>
    <scope>NUCLEOTIDE SEQUENCE [LARGE SCALE GENOMIC DNA]</scope>
    <source>
        <strain evidence="3">DF5081</strain>
    </source>
</reference>
<dbReference type="AlphaFoldDB" id="A0A8R1ISC4"/>
<reference evidence="2" key="2">
    <citation type="submission" date="2022-06" db="UniProtKB">
        <authorList>
            <consortium name="EnsemblMetazoa"/>
        </authorList>
    </citation>
    <scope>IDENTIFICATION</scope>
    <source>
        <strain evidence="2">DF5081</strain>
    </source>
</reference>
<evidence type="ECO:0000313" key="2">
    <source>
        <dbReference type="EnsemblMetazoa" id="CJA42568.1"/>
    </source>
</evidence>
<keyword evidence="3" id="KW-1185">Reference proteome</keyword>
<dbReference type="EnsemblMetazoa" id="CJA42568.1">
    <property type="protein sequence ID" value="CJA42568.1"/>
    <property type="gene ID" value="WBGene00218416"/>
</dbReference>
<name>A0A8R1ISC4_CAEJA</name>
<evidence type="ECO:0000256" key="1">
    <source>
        <dbReference type="SAM" id="MobiDB-lite"/>
    </source>
</evidence>
<evidence type="ECO:0000313" key="3">
    <source>
        <dbReference type="Proteomes" id="UP000005237"/>
    </source>
</evidence>